<dbReference type="InterPro" id="IPR025554">
    <property type="entry name" value="DUF4140"/>
</dbReference>
<feature type="coiled-coil region" evidence="1">
    <location>
        <begin position="86"/>
        <end position="120"/>
    </location>
</feature>
<organism evidence="5 6">
    <name type="scientific">Psychroflexus maritimus</name>
    <dbReference type="NCBI Taxonomy" id="2714865"/>
    <lineage>
        <taxon>Bacteria</taxon>
        <taxon>Pseudomonadati</taxon>
        <taxon>Bacteroidota</taxon>
        <taxon>Flavobacteriia</taxon>
        <taxon>Flavobacteriales</taxon>
        <taxon>Flavobacteriaceae</taxon>
        <taxon>Psychroflexus</taxon>
    </lineage>
</organism>
<dbReference type="SUPFAM" id="SSF49464">
    <property type="entry name" value="Carboxypeptidase regulatory domain-like"/>
    <property type="match status" value="1"/>
</dbReference>
<keyword evidence="1" id="KW-0175">Coiled coil</keyword>
<reference evidence="5" key="1">
    <citation type="submission" date="2020-03" db="EMBL/GenBank/DDBJ databases">
        <title>Psychroflexus Maritimus sp. nov., isolate from marine sediment.</title>
        <authorList>
            <person name="Zhong Y.-L."/>
        </authorList>
    </citation>
    <scope>NUCLEOTIDE SEQUENCE</scope>
    <source>
        <strain evidence="5">C1</strain>
    </source>
</reference>
<comment type="caution">
    <text evidence="5">The sequence shown here is derived from an EMBL/GenBank/DDBJ whole genome shotgun (WGS) entry which is preliminary data.</text>
</comment>
<proteinExistence type="predicted"/>
<keyword evidence="6" id="KW-1185">Reference proteome</keyword>
<feature type="domain" description="DUF4139" evidence="3">
    <location>
        <begin position="209"/>
        <end position="602"/>
    </location>
</feature>
<evidence type="ECO:0000313" key="6">
    <source>
        <dbReference type="Proteomes" id="UP000643701"/>
    </source>
</evidence>
<accession>A0A967AB04</accession>
<dbReference type="InterPro" id="IPR008969">
    <property type="entry name" value="CarboxyPept-like_regulatory"/>
</dbReference>
<dbReference type="PANTHER" id="PTHR31005">
    <property type="entry name" value="DUF4139 DOMAIN-CONTAINING PROTEIN"/>
    <property type="match status" value="1"/>
</dbReference>
<feature type="domain" description="DUF4140" evidence="4">
    <location>
        <begin position="26"/>
        <end position="123"/>
    </location>
</feature>
<keyword evidence="2" id="KW-0732">Signal</keyword>
<dbReference type="PANTHER" id="PTHR31005:SF8">
    <property type="entry name" value="DUF4139 DOMAIN-CONTAINING PROTEIN"/>
    <property type="match status" value="1"/>
</dbReference>
<dbReference type="InterPro" id="IPR011935">
    <property type="entry name" value="CHP02231"/>
</dbReference>
<dbReference type="Pfam" id="PF13600">
    <property type="entry name" value="DUF4140"/>
    <property type="match status" value="1"/>
</dbReference>
<evidence type="ECO:0000313" key="5">
    <source>
        <dbReference type="EMBL" id="NGZ88932.1"/>
    </source>
</evidence>
<dbReference type="RefSeq" id="WP_166399201.1">
    <property type="nucleotide sequence ID" value="NZ_JAANAS010000002.1"/>
</dbReference>
<feature type="chain" id="PRO_5038065962" evidence="2">
    <location>
        <begin position="17"/>
        <end position="610"/>
    </location>
</feature>
<evidence type="ECO:0000256" key="2">
    <source>
        <dbReference type="SAM" id="SignalP"/>
    </source>
</evidence>
<dbReference type="EMBL" id="JAANAS010000002">
    <property type="protein sequence ID" value="NGZ88932.1"/>
    <property type="molecule type" value="Genomic_DNA"/>
</dbReference>
<dbReference type="Pfam" id="PF13715">
    <property type="entry name" value="CarbopepD_reg_2"/>
    <property type="match status" value="1"/>
</dbReference>
<name>A0A967AB04_9FLAO</name>
<dbReference type="InterPro" id="IPR037291">
    <property type="entry name" value="DUF4139"/>
</dbReference>
<feature type="signal peptide" evidence="2">
    <location>
        <begin position="1"/>
        <end position="16"/>
    </location>
</feature>
<evidence type="ECO:0000259" key="4">
    <source>
        <dbReference type="Pfam" id="PF13600"/>
    </source>
</evidence>
<evidence type="ECO:0000259" key="3">
    <source>
        <dbReference type="Pfam" id="PF13598"/>
    </source>
</evidence>
<gene>
    <name evidence="5" type="ORF">G7034_01540</name>
</gene>
<sequence>MKKILLLFLVPCFAIANDYELITKKVTVFLAGAQISAQAKIQLKEGNNELIFSNLSPNINANSIQVRGLNKASINSIQFDVTFLQQQKVSAELKDLKSQIELLKDQISLKESRISGLEAEKSVMIQNKKLNSNEANSNLTQLKNYAAYYRQRSEEINNQLYLLKKERDEFQIEIGSIQREINKLEGRNRKSRGQIKLVLNSEISQSSSLEITYLVNDAGWNPSYELRAKNTKSPVNFLYQANIYQNTGDDWKDVDLTLSTADPIQRGQKPTLLPYFLNFNRPVQRSLSLNRASNYKYNPNVNEVRGLVTDSYGTPLPGVDIQLIGTNTRTQTDFDGKYNIGIPKNAKELEFRYLGYQNERLPVYAQQINLRMQASSEQLNDVVVSAYGGIMKKQLNTAVSKIQKIEQLSVMSFQLPKKYSIQSNEEPLKVKLDQQNLDAEFEYYVAPVLDPTVYLTCTLKDWQTLDLLPGEASIYFEDTYVSVIFIDANASADEFLISLGSDQNIVAERKQVNKMKSKSFFRSNQIVEKEFEISLRNNKNTNIEVKLEDRLPISQNSDIKVSDETYDGAKLEKDTGILTWNVVLEAKAKKTHKFSYKVTFPKGERVNLER</sequence>
<dbReference type="Gene3D" id="2.60.40.1120">
    <property type="entry name" value="Carboxypeptidase-like, regulatory domain"/>
    <property type="match status" value="1"/>
</dbReference>
<protein>
    <submittedName>
        <fullName evidence="5">Mucoidy inhibitor MuiA family protein</fullName>
    </submittedName>
</protein>
<evidence type="ECO:0000256" key="1">
    <source>
        <dbReference type="SAM" id="Coils"/>
    </source>
</evidence>
<dbReference type="Proteomes" id="UP000643701">
    <property type="component" value="Unassembled WGS sequence"/>
</dbReference>
<dbReference type="Pfam" id="PF13598">
    <property type="entry name" value="DUF4139"/>
    <property type="match status" value="1"/>
</dbReference>
<dbReference type="AlphaFoldDB" id="A0A967AB04"/>
<dbReference type="NCBIfam" id="TIGR02231">
    <property type="entry name" value="mucoidy inhibitor MuiA family protein"/>
    <property type="match status" value="2"/>
</dbReference>